<sequence>MIVCIACNPWLGIHCVISLYFWFASLLVHLSILSLALPVRCSVAWERCHGDH</sequence>
<dbReference type="EMBL" id="GBXM01069188">
    <property type="protein sequence ID" value="JAH39389.1"/>
    <property type="molecule type" value="Transcribed_RNA"/>
</dbReference>
<accession>A0A0E9SDE0</accession>
<feature type="transmembrane region" description="Helical" evidence="1">
    <location>
        <begin position="19"/>
        <end position="37"/>
    </location>
</feature>
<reference evidence="2" key="2">
    <citation type="journal article" date="2015" name="Fish Shellfish Immunol.">
        <title>Early steps in the European eel (Anguilla anguilla)-Vibrio vulnificus interaction in the gills: Role of the RtxA13 toxin.</title>
        <authorList>
            <person name="Callol A."/>
            <person name="Pajuelo D."/>
            <person name="Ebbesson L."/>
            <person name="Teles M."/>
            <person name="MacKenzie S."/>
            <person name="Amaro C."/>
        </authorList>
    </citation>
    <scope>NUCLEOTIDE SEQUENCE</scope>
</reference>
<organism evidence="2">
    <name type="scientific">Anguilla anguilla</name>
    <name type="common">European freshwater eel</name>
    <name type="synonym">Muraena anguilla</name>
    <dbReference type="NCBI Taxonomy" id="7936"/>
    <lineage>
        <taxon>Eukaryota</taxon>
        <taxon>Metazoa</taxon>
        <taxon>Chordata</taxon>
        <taxon>Craniata</taxon>
        <taxon>Vertebrata</taxon>
        <taxon>Euteleostomi</taxon>
        <taxon>Actinopterygii</taxon>
        <taxon>Neopterygii</taxon>
        <taxon>Teleostei</taxon>
        <taxon>Anguilliformes</taxon>
        <taxon>Anguillidae</taxon>
        <taxon>Anguilla</taxon>
    </lineage>
</organism>
<protein>
    <submittedName>
        <fullName evidence="2">Uncharacterized protein</fullName>
    </submittedName>
</protein>
<keyword evidence="1" id="KW-0472">Membrane</keyword>
<reference evidence="2" key="1">
    <citation type="submission" date="2014-11" db="EMBL/GenBank/DDBJ databases">
        <authorList>
            <person name="Amaro Gonzalez C."/>
        </authorList>
    </citation>
    <scope>NUCLEOTIDE SEQUENCE</scope>
</reference>
<keyword evidence="1" id="KW-1133">Transmembrane helix</keyword>
<dbReference type="AlphaFoldDB" id="A0A0E9SDE0"/>
<name>A0A0E9SDE0_ANGAN</name>
<evidence type="ECO:0000256" key="1">
    <source>
        <dbReference type="SAM" id="Phobius"/>
    </source>
</evidence>
<evidence type="ECO:0000313" key="2">
    <source>
        <dbReference type="EMBL" id="JAH39389.1"/>
    </source>
</evidence>
<keyword evidence="1" id="KW-0812">Transmembrane</keyword>
<proteinExistence type="predicted"/>